<evidence type="ECO:0000313" key="5">
    <source>
        <dbReference type="EMBL" id="AZH26198.1"/>
    </source>
</evidence>
<dbReference type="InterPro" id="IPR036388">
    <property type="entry name" value="WH-like_DNA-bd_sf"/>
</dbReference>
<dbReference type="InterPro" id="IPR019888">
    <property type="entry name" value="Tscrpt_reg_AsnC-like"/>
</dbReference>
<dbReference type="PANTHER" id="PTHR43413:SF4">
    <property type="entry name" value="HTH-TYPE TRANSCRIPTIONAL REGULATOR LYSM"/>
    <property type="match status" value="1"/>
</dbReference>
<dbReference type="GO" id="GO:0043565">
    <property type="term" value="F:sequence-specific DNA binding"/>
    <property type="evidence" value="ECO:0007669"/>
    <property type="project" value="InterPro"/>
</dbReference>
<dbReference type="Proteomes" id="UP000277326">
    <property type="component" value="Unassembled WGS sequence"/>
</dbReference>
<dbReference type="Gene3D" id="1.10.10.10">
    <property type="entry name" value="Winged helix-like DNA-binding domain superfamily/Winged helix DNA-binding domain"/>
    <property type="match status" value="1"/>
</dbReference>
<reference evidence="5 8" key="2">
    <citation type="submission" date="2018-07" db="EMBL/GenBank/DDBJ databases">
        <title>Genome sequences of Haloplanus aerogenes JCM 16430T.</title>
        <authorList>
            <person name="Kim Y.B."/>
            <person name="Roh S.W."/>
        </authorList>
    </citation>
    <scope>NUCLEOTIDE SEQUENCE [LARGE SCALE GENOMIC DNA]</scope>
    <source>
        <strain evidence="5 8">JCM 16430</strain>
    </source>
</reference>
<evidence type="ECO:0000256" key="1">
    <source>
        <dbReference type="ARBA" id="ARBA00023015"/>
    </source>
</evidence>
<dbReference type="InterPro" id="IPR000485">
    <property type="entry name" value="AsnC-type_HTH_dom"/>
</dbReference>
<organism evidence="6 7">
    <name type="scientific">Haloplanus aerogenes</name>
    <dbReference type="NCBI Taxonomy" id="660522"/>
    <lineage>
        <taxon>Archaea</taxon>
        <taxon>Methanobacteriati</taxon>
        <taxon>Methanobacteriota</taxon>
        <taxon>Stenosarchaea group</taxon>
        <taxon>Halobacteria</taxon>
        <taxon>Halobacteriales</taxon>
        <taxon>Haloferacaceae</taxon>
        <taxon>Haloplanus</taxon>
    </lineage>
</organism>
<dbReference type="OrthoDB" id="33200at2157"/>
<reference evidence="6 7" key="1">
    <citation type="journal article" date="2015" name="Stand. Genomic Sci.">
        <title>Genomic Encyclopedia of Bacterial and Archaeal Type Strains, Phase III: the genomes of soil and plant-associated and newly described type strains.</title>
        <authorList>
            <person name="Whitman W.B."/>
            <person name="Woyke T."/>
            <person name="Klenk H.P."/>
            <person name="Zhou Y."/>
            <person name="Lilburn T.G."/>
            <person name="Beck B.J."/>
            <person name="De Vos P."/>
            <person name="Vandamme P."/>
            <person name="Eisen J.A."/>
            <person name="Garrity G."/>
            <person name="Hugenholtz P."/>
            <person name="Kyrpides N.C."/>
        </authorList>
    </citation>
    <scope>NUCLEOTIDE SEQUENCE [LARGE SCALE GENOMIC DNA]</scope>
    <source>
        <strain evidence="6 7">CGMCC 1.10124</strain>
    </source>
</reference>
<evidence type="ECO:0000313" key="7">
    <source>
        <dbReference type="Proteomes" id="UP000277326"/>
    </source>
</evidence>
<evidence type="ECO:0000256" key="2">
    <source>
        <dbReference type="ARBA" id="ARBA00023125"/>
    </source>
</evidence>
<gene>
    <name evidence="6" type="ORF">ATH50_1804</name>
    <name evidence="5" type="ORF">DU502_12865</name>
</gene>
<dbReference type="InterPro" id="IPR056526">
    <property type="entry name" value="TRASH_HVO_1752"/>
</dbReference>
<dbReference type="SMART" id="SM00344">
    <property type="entry name" value="HTH_ASNC"/>
    <property type="match status" value="1"/>
</dbReference>
<dbReference type="Pfam" id="PF13404">
    <property type="entry name" value="HTH_AsnC-type"/>
    <property type="match status" value="1"/>
</dbReference>
<dbReference type="PANTHER" id="PTHR43413">
    <property type="entry name" value="TRANSCRIPTIONAL REGULATOR, ASNC FAMILY"/>
    <property type="match status" value="1"/>
</dbReference>
<dbReference type="GeneID" id="38472193"/>
<dbReference type="RefSeq" id="WP_121920439.1">
    <property type="nucleotide sequence ID" value="NZ_CP034145.1"/>
</dbReference>
<dbReference type="Pfam" id="PF24273">
    <property type="entry name" value="TRASH_HVO_1752_C"/>
    <property type="match status" value="1"/>
</dbReference>
<dbReference type="SUPFAM" id="SSF46785">
    <property type="entry name" value="Winged helix' DNA-binding domain"/>
    <property type="match status" value="1"/>
</dbReference>
<evidence type="ECO:0000313" key="8">
    <source>
        <dbReference type="Proteomes" id="UP000282007"/>
    </source>
</evidence>
<dbReference type="InterPro" id="IPR036390">
    <property type="entry name" value="WH_DNA-bd_sf"/>
</dbReference>
<keyword evidence="3" id="KW-0804">Transcription</keyword>
<dbReference type="PROSITE" id="PS50956">
    <property type="entry name" value="HTH_ASNC_2"/>
    <property type="match status" value="1"/>
</dbReference>
<dbReference type="InterPro" id="IPR011017">
    <property type="entry name" value="TRASH_dom"/>
</dbReference>
<accession>A0A3M0DDG9</accession>
<protein>
    <submittedName>
        <fullName evidence="5">AsnC family transcriptional regulator</fullName>
    </submittedName>
    <submittedName>
        <fullName evidence="6">DNA-binding Lrp family transcriptional regulator</fullName>
    </submittedName>
</protein>
<keyword evidence="1" id="KW-0805">Transcription regulation</keyword>
<name>A0A3M0DDG9_9EURY</name>
<evidence type="ECO:0000256" key="3">
    <source>
        <dbReference type="ARBA" id="ARBA00023163"/>
    </source>
</evidence>
<keyword evidence="8" id="KW-1185">Reference proteome</keyword>
<dbReference type="Proteomes" id="UP000282007">
    <property type="component" value="Chromosome"/>
</dbReference>
<sequence length="196" mass="21816">MRNLDETDMEILSLLAEDARRSFSSIGEKVGLSGPAVSDRVTRLQEAGIVEGFTVDVNREYLRAGVPMFVQFDNAPEVVDTLRDRLAGADGVEHVFVTAEGKVWFYGRAEGANVRRWVESLLDDVPTTAYTVTLVDEAEWTPSLDGTEFAVTCVECGNTVDSEGESARIDDTVYHFCCPSCRSRFEERYQRLAEEA</sequence>
<keyword evidence="2 6" id="KW-0238">DNA-binding</keyword>
<proteinExistence type="predicted"/>
<dbReference type="CDD" id="cd00090">
    <property type="entry name" value="HTH_ARSR"/>
    <property type="match status" value="1"/>
</dbReference>
<feature type="domain" description="HTH asnC-type" evidence="4">
    <location>
        <begin position="4"/>
        <end position="67"/>
    </location>
</feature>
<evidence type="ECO:0000259" key="4">
    <source>
        <dbReference type="PROSITE" id="PS50956"/>
    </source>
</evidence>
<dbReference type="AlphaFoldDB" id="A0A3M0DDG9"/>
<reference evidence="6" key="3">
    <citation type="submission" date="2018-10" db="EMBL/GenBank/DDBJ databases">
        <authorList>
            <person name="Whitman W."/>
            <person name="Huntemann M."/>
            <person name="Clum A."/>
            <person name="Pillay M."/>
            <person name="Palaniappan K."/>
            <person name="Varghese N."/>
            <person name="Mikhailova N."/>
            <person name="Stamatis D."/>
            <person name="Reddy T."/>
            <person name="Daum C."/>
            <person name="Shapiro N."/>
            <person name="Ivanova N."/>
            <person name="Kyrpides N."/>
            <person name="Woyke T."/>
        </authorList>
    </citation>
    <scope>NUCLEOTIDE SEQUENCE</scope>
    <source>
        <strain evidence="6">CGMCC 1.10124</strain>
    </source>
</reference>
<dbReference type="SMART" id="SM00746">
    <property type="entry name" value="TRASH"/>
    <property type="match status" value="1"/>
</dbReference>
<dbReference type="EMBL" id="REFS01000003">
    <property type="protein sequence ID" value="RMB18350.1"/>
    <property type="molecule type" value="Genomic_DNA"/>
</dbReference>
<dbReference type="InterPro" id="IPR050684">
    <property type="entry name" value="HTH-Siroheme_Decarb"/>
</dbReference>
<dbReference type="PRINTS" id="PR00033">
    <property type="entry name" value="HTHASNC"/>
</dbReference>
<dbReference type="InterPro" id="IPR011991">
    <property type="entry name" value="ArsR-like_HTH"/>
</dbReference>
<evidence type="ECO:0000313" key="6">
    <source>
        <dbReference type="EMBL" id="RMB18350.1"/>
    </source>
</evidence>
<dbReference type="EMBL" id="CP034145">
    <property type="protein sequence ID" value="AZH26198.1"/>
    <property type="molecule type" value="Genomic_DNA"/>
</dbReference>
<dbReference type="KEGG" id="haer:DU502_12865"/>